<reference evidence="3" key="1">
    <citation type="submission" date="2014-04" db="EMBL/GenBank/DDBJ databases">
        <title>Evolutionary Origins and Diversification of the Mycorrhizal Mutualists.</title>
        <authorList>
            <consortium name="DOE Joint Genome Institute"/>
            <consortium name="Mycorrhizal Genomics Consortium"/>
            <person name="Kohler A."/>
            <person name="Kuo A."/>
            <person name="Nagy L.G."/>
            <person name="Floudas D."/>
            <person name="Copeland A."/>
            <person name="Barry K.W."/>
            <person name="Cichocki N."/>
            <person name="Veneault-Fourrey C."/>
            <person name="LaButti K."/>
            <person name="Lindquist E.A."/>
            <person name="Lipzen A."/>
            <person name="Lundell T."/>
            <person name="Morin E."/>
            <person name="Murat C."/>
            <person name="Riley R."/>
            <person name="Ohm R."/>
            <person name="Sun H."/>
            <person name="Tunlid A."/>
            <person name="Henrissat B."/>
            <person name="Grigoriev I.V."/>
            <person name="Hibbett D.S."/>
            <person name="Martin F."/>
        </authorList>
    </citation>
    <scope>NUCLEOTIDE SEQUENCE [LARGE SCALE GENOMIC DNA]</scope>
    <source>
        <strain evidence="3">FD-334 SS-4</strain>
    </source>
</reference>
<proteinExistence type="predicted"/>
<dbReference type="EMBL" id="KN817542">
    <property type="protein sequence ID" value="KJA23520.1"/>
    <property type="molecule type" value="Genomic_DNA"/>
</dbReference>
<keyword evidence="3" id="KW-1185">Reference proteome</keyword>
<gene>
    <name evidence="2" type="ORF">HYPSUDRAFT_66210</name>
</gene>
<evidence type="ECO:0000256" key="1">
    <source>
        <dbReference type="SAM" id="MobiDB-lite"/>
    </source>
</evidence>
<feature type="region of interest" description="Disordered" evidence="1">
    <location>
        <begin position="1"/>
        <end position="40"/>
    </location>
</feature>
<dbReference type="PANTHER" id="PTHR34776:SF1">
    <property type="entry name" value="F17F16.3 PROTEIN"/>
    <property type="match status" value="1"/>
</dbReference>
<dbReference type="OMA" id="GSWIVQS"/>
<protein>
    <submittedName>
        <fullName evidence="2">Uncharacterized protein</fullName>
    </submittedName>
</protein>
<dbReference type="Proteomes" id="UP000054270">
    <property type="component" value="Unassembled WGS sequence"/>
</dbReference>
<evidence type="ECO:0000313" key="2">
    <source>
        <dbReference type="EMBL" id="KJA23520.1"/>
    </source>
</evidence>
<dbReference type="AlphaFoldDB" id="A0A0D2PVE4"/>
<feature type="region of interest" description="Disordered" evidence="1">
    <location>
        <begin position="81"/>
        <end position="137"/>
    </location>
</feature>
<evidence type="ECO:0000313" key="3">
    <source>
        <dbReference type="Proteomes" id="UP000054270"/>
    </source>
</evidence>
<feature type="compositionally biased region" description="Basic and acidic residues" evidence="1">
    <location>
        <begin position="94"/>
        <end position="106"/>
    </location>
</feature>
<organism evidence="2 3">
    <name type="scientific">Hypholoma sublateritium (strain FD-334 SS-4)</name>
    <dbReference type="NCBI Taxonomy" id="945553"/>
    <lineage>
        <taxon>Eukaryota</taxon>
        <taxon>Fungi</taxon>
        <taxon>Dikarya</taxon>
        <taxon>Basidiomycota</taxon>
        <taxon>Agaricomycotina</taxon>
        <taxon>Agaricomycetes</taxon>
        <taxon>Agaricomycetidae</taxon>
        <taxon>Agaricales</taxon>
        <taxon>Agaricineae</taxon>
        <taxon>Strophariaceae</taxon>
        <taxon>Hypholoma</taxon>
    </lineage>
</organism>
<name>A0A0D2PVE4_HYPSF</name>
<dbReference type="PANTHER" id="PTHR34776">
    <property type="entry name" value="F17F16.3 PROTEIN"/>
    <property type="match status" value="1"/>
</dbReference>
<dbReference type="OrthoDB" id="1028014at2759"/>
<accession>A0A0D2PVE4</accession>
<dbReference type="STRING" id="945553.A0A0D2PVE4"/>
<sequence>MPTTRRQTAIAEGRISPDSDKKPKPTSRKSKSVTSHASHSKSTIERGHIYFFYRPRVQLEEAYSINDVKNFHILLIPRPPEFAMPRSDGSGGTQKEDLTKTEEPEMKVLQPGADAVPAASDPNTKSKKSKLITVGKKQLPDPEETETFWATVTAMGDDLDALEAGVGAKSYETKMRGYAIINADTDTPLQREMHLGYHVLHPNPHEMGSVQSEFGIYSASSFVLQIRNPLTPATGPMQAHAKLVQYPDSLMREVFGAGVGNGGAKKGREPYGLRFASCETPELLDYKDAQLLLIAARDGKEGLEISLGKGRGKGLGKLEECEGHGPLRKVFDKLGLDLDRFPIESLAQGSWI</sequence>